<protein>
    <recommendedName>
        <fullName evidence="4">Immunoglobulin domain-containing protein</fullName>
    </recommendedName>
</protein>
<dbReference type="Pfam" id="PF07686">
    <property type="entry name" value="V-set"/>
    <property type="match status" value="1"/>
</dbReference>
<evidence type="ECO:0000256" key="1">
    <source>
        <dbReference type="ARBA" id="ARBA00004370"/>
    </source>
</evidence>
<dbReference type="GO" id="GO:0004888">
    <property type="term" value="F:transmembrane signaling receptor activity"/>
    <property type="evidence" value="ECO:0007669"/>
    <property type="project" value="TreeGrafter"/>
</dbReference>
<dbReference type="Proteomes" id="UP000018467">
    <property type="component" value="Unassembled WGS sequence"/>
</dbReference>
<sequence length="218" mass="24974">SWSGLGLGSSSLDYNTMSKTVNGYPGETITINCSYPEGNEVKFKYLFKQSREYFNPVISTTDINSQRERFSISEDTRSRVISVTISDLKEDDEDVYSCGVWTGMGVADYLSLFTDIHLQISGEKSLAESKPQHQPIRFSLPVPKPQHQQIRFSQILMVFFLCSYVHTCQVLDFKIRDIFLCPLKAVPPAQRRFSIPYILKQVYKKSKITTCEPLTHYN</sequence>
<feature type="domain" description="Immunoglobulin" evidence="4">
    <location>
        <begin position="18"/>
        <end position="121"/>
    </location>
</feature>
<dbReference type="Gene3D" id="2.60.40.10">
    <property type="entry name" value="Immunoglobulins"/>
    <property type="match status" value="1"/>
</dbReference>
<evidence type="ECO:0000256" key="3">
    <source>
        <dbReference type="ARBA" id="ARBA00023136"/>
    </source>
</evidence>
<comment type="subcellular location">
    <subcellularLocation>
        <location evidence="1">Membrane</location>
    </subcellularLocation>
</comment>
<dbReference type="InterPro" id="IPR050671">
    <property type="entry name" value="CD300_family_receptors"/>
</dbReference>
<dbReference type="PANTHER" id="PTHR11860:SF118">
    <property type="entry name" value="CMRF35-LIKE MOLECULE 3-RELATED"/>
    <property type="match status" value="1"/>
</dbReference>
<evidence type="ECO:0000313" key="6">
    <source>
        <dbReference type="Proteomes" id="UP000018467"/>
    </source>
</evidence>
<proteinExistence type="predicted"/>
<reference evidence="6" key="1">
    <citation type="submission" date="2013-03" db="EMBL/GenBank/DDBJ databases">
        <authorList>
            <person name="Jeffery W."/>
            <person name="Warren W."/>
            <person name="Wilson R.K."/>
        </authorList>
    </citation>
    <scope>NUCLEOTIDE SEQUENCE</scope>
    <source>
        <strain evidence="6">female</strain>
    </source>
</reference>
<reference evidence="5" key="3">
    <citation type="submission" date="2025-08" db="UniProtKB">
        <authorList>
            <consortium name="Ensembl"/>
        </authorList>
    </citation>
    <scope>IDENTIFICATION</scope>
</reference>
<organism evidence="5 6">
    <name type="scientific">Astyanax mexicanus</name>
    <name type="common">Blind cave fish</name>
    <name type="synonym">Astyanax fasciatus mexicanus</name>
    <dbReference type="NCBI Taxonomy" id="7994"/>
    <lineage>
        <taxon>Eukaryota</taxon>
        <taxon>Metazoa</taxon>
        <taxon>Chordata</taxon>
        <taxon>Craniata</taxon>
        <taxon>Vertebrata</taxon>
        <taxon>Euteleostomi</taxon>
        <taxon>Actinopterygii</taxon>
        <taxon>Neopterygii</taxon>
        <taxon>Teleostei</taxon>
        <taxon>Ostariophysi</taxon>
        <taxon>Characiformes</taxon>
        <taxon>Characoidei</taxon>
        <taxon>Acestrorhamphidae</taxon>
        <taxon>Acestrorhamphinae</taxon>
        <taxon>Astyanax</taxon>
    </lineage>
</organism>
<dbReference type="InParanoid" id="A0A3B1JZ55"/>
<dbReference type="SMART" id="SM00409">
    <property type="entry name" value="IG"/>
    <property type="match status" value="1"/>
</dbReference>
<evidence type="ECO:0000259" key="4">
    <source>
        <dbReference type="SMART" id="SM00409"/>
    </source>
</evidence>
<dbReference type="InterPro" id="IPR003599">
    <property type="entry name" value="Ig_sub"/>
</dbReference>
<dbReference type="InterPro" id="IPR013106">
    <property type="entry name" value="Ig_V-set"/>
</dbReference>
<dbReference type="AlphaFoldDB" id="A0A3B1JZ55"/>
<keyword evidence="3" id="KW-0472">Membrane</keyword>
<evidence type="ECO:0000313" key="5">
    <source>
        <dbReference type="Ensembl" id="ENSAMXP00000046649.1"/>
    </source>
</evidence>
<accession>A0A3B1JZ55</accession>
<dbReference type="PANTHER" id="PTHR11860">
    <property type="entry name" value="POLYMERIC-IMMUNOGLOBULIN RECEPTOR"/>
    <property type="match status" value="1"/>
</dbReference>
<keyword evidence="6" id="KW-1185">Reference proteome</keyword>
<reference evidence="6" key="2">
    <citation type="journal article" date="2014" name="Nat. Commun.">
        <title>The cavefish genome reveals candidate genes for eye loss.</title>
        <authorList>
            <person name="McGaugh S.E."/>
            <person name="Gross J.B."/>
            <person name="Aken B."/>
            <person name="Blin M."/>
            <person name="Borowsky R."/>
            <person name="Chalopin D."/>
            <person name="Hinaux H."/>
            <person name="Jeffery W.R."/>
            <person name="Keene A."/>
            <person name="Ma L."/>
            <person name="Minx P."/>
            <person name="Murphy D."/>
            <person name="O'Quin K.E."/>
            <person name="Retaux S."/>
            <person name="Rohner N."/>
            <person name="Searle S.M."/>
            <person name="Stahl B.A."/>
            <person name="Tabin C."/>
            <person name="Volff J.N."/>
            <person name="Yoshizawa M."/>
            <person name="Warren W.C."/>
        </authorList>
    </citation>
    <scope>NUCLEOTIDE SEQUENCE [LARGE SCALE GENOMIC DNA]</scope>
    <source>
        <strain evidence="6">female</strain>
    </source>
</reference>
<dbReference type="InterPro" id="IPR013783">
    <property type="entry name" value="Ig-like_fold"/>
</dbReference>
<name>A0A3B1JZ55_ASTMX</name>
<dbReference type="GO" id="GO:0005886">
    <property type="term" value="C:plasma membrane"/>
    <property type="evidence" value="ECO:0007669"/>
    <property type="project" value="TreeGrafter"/>
</dbReference>
<evidence type="ECO:0000256" key="2">
    <source>
        <dbReference type="ARBA" id="ARBA00022692"/>
    </source>
</evidence>
<keyword evidence="2" id="KW-0812">Transmembrane</keyword>
<dbReference type="SUPFAM" id="SSF48726">
    <property type="entry name" value="Immunoglobulin"/>
    <property type="match status" value="1"/>
</dbReference>
<reference evidence="5" key="4">
    <citation type="submission" date="2025-09" db="UniProtKB">
        <authorList>
            <consortium name="Ensembl"/>
        </authorList>
    </citation>
    <scope>IDENTIFICATION</scope>
</reference>
<dbReference type="CDD" id="cd05716">
    <property type="entry name" value="IgV_pIgR_like"/>
    <property type="match status" value="1"/>
</dbReference>
<dbReference type="Ensembl" id="ENSAMXT00000038288.1">
    <property type="protein sequence ID" value="ENSAMXP00000046649.1"/>
    <property type="gene ID" value="ENSAMXG00000035553.1"/>
</dbReference>
<dbReference type="GeneTree" id="ENSGT01050000245162"/>
<dbReference type="InterPro" id="IPR036179">
    <property type="entry name" value="Ig-like_dom_sf"/>
</dbReference>